<gene>
    <name evidence="1" type="ORF">C7441_11095</name>
</gene>
<sequence length="159" mass="17632">MKDRILTRQFGEAYALMKYVSDDGGEIEWIWNSRDGVSPFGIGKRSGAGNMSHADWGEDVFIPNFVPPVGMRIFVSMTKEKALAIAQKRVFDNWDRGPHQMKDHPSLGPLGPVGAADELVKGIFGNGGQPAVEIVTEKIHAHFAKLALEQPFRQERRAS</sequence>
<protein>
    <submittedName>
        <fullName evidence="1">Uncharacterized protein</fullName>
    </submittedName>
</protein>
<dbReference type="Proteomes" id="UP000245396">
    <property type="component" value="Unassembled WGS sequence"/>
</dbReference>
<evidence type="ECO:0000313" key="2">
    <source>
        <dbReference type="Proteomes" id="UP000245396"/>
    </source>
</evidence>
<accession>A0A316C0M4</accession>
<name>A0A316C0M4_PSESE</name>
<evidence type="ECO:0000313" key="1">
    <source>
        <dbReference type="EMBL" id="PWJ81563.1"/>
    </source>
</evidence>
<keyword evidence="2" id="KW-1185">Reference proteome</keyword>
<comment type="caution">
    <text evidence="1">The sequence shown here is derived from an EMBL/GenBank/DDBJ whole genome shotgun (WGS) entry which is preliminary data.</text>
</comment>
<proteinExistence type="predicted"/>
<dbReference type="EMBL" id="QGGG01000010">
    <property type="protein sequence ID" value="PWJ81563.1"/>
    <property type="molecule type" value="Genomic_DNA"/>
</dbReference>
<dbReference type="AlphaFoldDB" id="A0A316C0M4"/>
<reference evidence="1 2" key="1">
    <citation type="submission" date="2018-05" db="EMBL/GenBank/DDBJ databases">
        <title>Genomic Encyclopedia of Type Strains, Phase IV (KMG-IV): sequencing the most valuable type-strain genomes for metagenomic binning, comparative biology and taxonomic classification.</title>
        <authorList>
            <person name="Goeker M."/>
        </authorList>
    </citation>
    <scope>NUCLEOTIDE SEQUENCE [LARGE SCALE GENOMIC DNA]</scope>
    <source>
        <strain evidence="1 2">DSM 6986</strain>
    </source>
</reference>
<organism evidence="1 2">
    <name type="scientific">Pseudaminobacter salicylatoxidans</name>
    <dbReference type="NCBI Taxonomy" id="93369"/>
    <lineage>
        <taxon>Bacteria</taxon>
        <taxon>Pseudomonadati</taxon>
        <taxon>Pseudomonadota</taxon>
        <taxon>Alphaproteobacteria</taxon>
        <taxon>Hyphomicrobiales</taxon>
        <taxon>Phyllobacteriaceae</taxon>
        <taxon>Pseudaminobacter</taxon>
    </lineage>
</organism>